<keyword evidence="1 3" id="KW-0547">Nucleotide-binding</keyword>
<feature type="binding site" evidence="3">
    <location>
        <position position="46"/>
    </location>
    <ligand>
        <name>ATP</name>
        <dbReference type="ChEBI" id="CHEBI:30616"/>
    </ligand>
</feature>
<evidence type="ECO:0000313" key="6">
    <source>
        <dbReference type="Proteomes" id="UP001498469"/>
    </source>
</evidence>
<evidence type="ECO:0000256" key="3">
    <source>
        <dbReference type="PROSITE-ProRule" id="PRU10141"/>
    </source>
</evidence>
<evidence type="ECO:0000259" key="4">
    <source>
        <dbReference type="PROSITE" id="PS50011"/>
    </source>
</evidence>
<evidence type="ECO:0000256" key="2">
    <source>
        <dbReference type="ARBA" id="ARBA00022840"/>
    </source>
</evidence>
<dbReference type="PANTHER" id="PTHR24346">
    <property type="entry name" value="MAP/MICROTUBULE AFFINITY-REGULATING KINASE"/>
    <property type="match status" value="1"/>
</dbReference>
<name>A0ABU7UHV3_9CLOT</name>
<dbReference type="Pfam" id="PF00069">
    <property type="entry name" value="Pkinase"/>
    <property type="match status" value="1"/>
</dbReference>
<keyword evidence="6" id="KW-1185">Reference proteome</keyword>
<dbReference type="SMART" id="SM00219">
    <property type="entry name" value="TyrKc"/>
    <property type="match status" value="1"/>
</dbReference>
<dbReference type="EMBL" id="JAZHFS010000001">
    <property type="protein sequence ID" value="MEF2110793.1"/>
    <property type="molecule type" value="Genomic_DNA"/>
</dbReference>
<sequence length="240" mass="28501">MWLCCAQKYSGKRFGKYVIERPIGEGRYGLCFLANSDTGEKVVIKKFKHNIFKKSSGKSEHEAVILSKLDDNRIPKFLGVINEKRFYGFVLEFKYGYTAKNLLFKNNYKFTRQEFFNIGMKLIKIIKYIHENGVVHRDIRIPNILIDKDEVYLIDFGLARWADNNKYPYDLDFSYFGDFLLYLLYSSFEGKENHKKLPWYKELKLTSTQNIFLKKLLGLELAYDNIDDIEKDFINVFRSY</sequence>
<dbReference type="GO" id="GO:0016301">
    <property type="term" value="F:kinase activity"/>
    <property type="evidence" value="ECO:0007669"/>
    <property type="project" value="UniProtKB-KW"/>
</dbReference>
<reference evidence="5 6" key="1">
    <citation type="submission" date="2023-11" db="EMBL/GenBank/DDBJ databases">
        <title>Draft genome sequence of a psychrophilic Clostridium strain from permafrost water brine.</title>
        <authorList>
            <person name="Shcherbakova V.A."/>
            <person name="Trubitsyn V.E."/>
            <person name="Zakharyuk A.G."/>
        </authorList>
    </citation>
    <scope>NUCLEOTIDE SEQUENCE [LARGE SCALE GENOMIC DNA]</scope>
    <source>
        <strain evidence="5 6">14F</strain>
    </source>
</reference>
<dbReference type="InterPro" id="IPR017441">
    <property type="entry name" value="Protein_kinase_ATP_BS"/>
</dbReference>
<keyword evidence="5" id="KW-0808">Transferase</keyword>
<protein>
    <submittedName>
        <fullName evidence="5">Protein kinase family protein</fullName>
    </submittedName>
</protein>
<dbReference type="InterPro" id="IPR020635">
    <property type="entry name" value="Tyr_kinase_cat_dom"/>
</dbReference>
<dbReference type="InterPro" id="IPR000719">
    <property type="entry name" value="Prot_kinase_dom"/>
</dbReference>
<organism evidence="5 6">
    <name type="scientific">Clostridium frigoriphilum</name>
    <dbReference type="NCBI Taxonomy" id="443253"/>
    <lineage>
        <taxon>Bacteria</taxon>
        <taxon>Bacillati</taxon>
        <taxon>Bacillota</taxon>
        <taxon>Clostridia</taxon>
        <taxon>Eubacteriales</taxon>
        <taxon>Clostridiaceae</taxon>
        <taxon>Clostridium</taxon>
    </lineage>
</organism>
<gene>
    <name evidence="5" type="ORF">SJI18_00545</name>
</gene>
<keyword evidence="2 3" id="KW-0067">ATP-binding</keyword>
<comment type="caution">
    <text evidence="5">The sequence shown here is derived from an EMBL/GenBank/DDBJ whole genome shotgun (WGS) entry which is preliminary data.</text>
</comment>
<dbReference type="RefSeq" id="WP_216247333.1">
    <property type="nucleotide sequence ID" value="NZ_JAZHFS010000001.1"/>
</dbReference>
<dbReference type="PROSITE" id="PS50011">
    <property type="entry name" value="PROTEIN_KINASE_DOM"/>
    <property type="match status" value="1"/>
</dbReference>
<dbReference type="PANTHER" id="PTHR24346:SF30">
    <property type="entry name" value="MATERNAL EMBRYONIC LEUCINE ZIPPER KINASE"/>
    <property type="match status" value="1"/>
</dbReference>
<dbReference type="PROSITE" id="PS00107">
    <property type="entry name" value="PROTEIN_KINASE_ATP"/>
    <property type="match status" value="1"/>
</dbReference>
<dbReference type="Proteomes" id="UP001498469">
    <property type="component" value="Unassembled WGS sequence"/>
</dbReference>
<evidence type="ECO:0000313" key="5">
    <source>
        <dbReference type="EMBL" id="MEF2110793.1"/>
    </source>
</evidence>
<evidence type="ECO:0000256" key="1">
    <source>
        <dbReference type="ARBA" id="ARBA00022741"/>
    </source>
</evidence>
<keyword evidence="5" id="KW-0418">Kinase</keyword>
<dbReference type="CDD" id="cd00180">
    <property type="entry name" value="PKc"/>
    <property type="match status" value="1"/>
</dbReference>
<accession>A0ABU7UHV3</accession>
<feature type="domain" description="Protein kinase" evidence="4">
    <location>
        <begin position="17"/>
        <end position="240"/>
    </location>
</feature>
<proteinExistence type="predicted"/>